<feature type="compositionally biased region" description="Basic residues" evidence="1">
    <location>
        <begin position="198"/>
        <end position="232"/>
    </location>
</feature>
<dbReference type="Proteomes" id="UP001176961">
    <property type="component" value="Unassembled WGS sequence"/>
</dbReference>
<feature type="chain" id="PRO_5041465850" evidence="2">
    <location>
        <begin position="18"/>
        <end position="232"/>
    </location>
</feature>
<dbReference type="EMBL" id="CATQJL010000001">
    <property type="protein sequence ID" value="CAJ0591114.1"/>
    <property type="molecule type" value="Genomic_DNA"/>
</dbReference>
<proteinExistence type="predicted"/>
<organism evidence="3 4">
    <name type="scientific">Cylicocyclus nassatus</name>
    <name type="common">Nematode worm</name>
    <dbReference type="NCBI Taxonomy" id="53992"/>
    <lineage>
        <taxon>Eukaryota</taxon>
        <taxon>Metazoa</taxon>
        <taxon>Ecdysozoa</taxon>
        <taxon>Nematoda</taxon>
        <taxon>Chromadorea</taxon>
        <taxon>Rhabditida</taxon>
        <taxon>Rhabditina</taxon>
        <taxon>Rhabditomorpha</taxon>
        <taxon>Strongyloidea</taxon>
        <taxon>Strongylidae</taxon>
        <taxon>Cylicocyclus</taxon>
    </lineage>
</organism>
<evidence type="ECO:0000256" key="1">
    <source>
        <dbReference type="SAM" id="MobiDB-lite"/>
    </source>
</evidence>
<keyword evidence="4" id="KW-1185">Reference proteome</keyword>
<protein>
    <submittedName>
        <fullName evidence="3">Uncharacterized protein</fullName>
    </submittedName>
</protein>
<feature type="region of interest" description="Disordered" evidence="1">
    <location>
        <begin position="109"/>
        <end position="232"/>
    </location>
</feature>
<accession>A0AA36GG85</accession>
<dbReference type="AlphaFoldDB" id="A0AA36GG85"/>
<sequence length="232" mass="26060">MLLLSTLLICLVSIVSPQGLYRYGYGYGYVPRVSPQGLYGYDPRMSPQGLYGYDPHMSPQNFGPIPFVQNLGPALQLGTGIASGVLQTIAYGLGAFPALLQRRIPYLQQPVPQQPPPEVDGPPEEPDGPPEEPPMPLNPQETVPEMDSSQPEAIQESEPPGGPSPNNIEMAPMPLRRQGPLPRSNHPMLKRERFPLASKRKRKTPMRKRERRPPRPKQRRRLPKPKQWRKSK</sequence>
<gene>
    <name evidence="3" type="ORF">CYNAS_LOCUS3097</name>
</gene>
<keyword evidence="2" id="KW-0732">Signal</keyword>
<comment type="caution">
    <text evidence="3">The sequence shown here is derived from an EMBL/GenBank/DDBJ whole genome shotgun (WGS) entry which is preliminary data.</text>
</comment>
<evidence type="ECO:0000313" key="3">
    <source>
        <dbReference type="EMBL" id="CAJ0591114.1"/>
    </source>
</evidence>
<reference evidence="3" key="1">
    <citation type="submission" date="2023-07" db="EMBL/GenBank/DDBJ databases">
        <authorList>
            <consortium name="CYATHOMIX"/>
        </authorList>
    </citation>
    <scope>NUCLEOTIDE SEQUENCE</scope>
    <source>
        <strain evidence="3">N/A</strain>
    </source>
</reference>
<name>A0AA36GG85_CYLNA</name>
<evidence type="ECO:0000256" key="2">
    <source>
        <dbReference type="SAM" id="SignalP"/>
    </source>
</evidence>
<evidence type="ECO:0000313" key="4">
    <source>
        <dbReference type="Proteomes" id="UP001176961"/>
    </source>
</evidence>
<feature type="signal peptide" evidence="2">
    <location>
        <begin position="1"/>
        <end position="17"/>
    </location>
</feature>
<feature type="compositionally biased region" description="Acidic residues" evidence="1">
    <location>
        <begin position="121"/>
        <end position="130"/>
    </location>
</feature>